<keyword evidence="2" id="KW-1185">Reference proteome</keyword>
<gene>
    <name evidence="1" type="ORF">Vadar_001954</name>
</gene>
<organism evidence="1 2">
    <name type="scientific">Vaccinium darrowii</name>
    <dbReference type="NCBI Taxonomy" id="229202"/>
    <lineage>
        <taxon>Eukaryota</taxon>
        <taxon>Viridiplantae</taxon>
        <taxon>Streptophyta</taxon>
        <taxon>Embryophyta</taxon>
        <taxon>Tracheophyta</taxon>
        <taxon>Spermatophyta</taxon>
        <taxon>Magnoliopsida</taxon>
        <taxon>eudicotyledons</taxon>
        <taxon>Gunneridae</taxon>
        <taxon>Pentapetalae</taxon>
        <taxon>asterids</taxon>
        <taxon>Ericales</taxon>
        <taxon>Ericaceae</taxon>
        <taxon>Vaccinioideae</taxon>
        <taxon>Vaccinieae</taxon>
        <taxon>Vaccinium</taxon>
    </lineage>
</organism>
<accession>A0ACB7Z1F1</accession>
<evidence type="ECO:0000313" key="2">
    <source>
        <dbReference type="Proteomes" id="UP000828048"/>
    </source>
</evidence>
<reference evidence="1 2" key="1">
    <citation type="journal article" date="2021" name="Hortic Res">
        <title>High-quality reference genome and annotation aids understanding of berry development for evergreen blueberry (Vaccinium darrowii).</title>
        <authorList>
            <person name="Yu J."/>
            <person name="Hulse-Kemp A.M."/>
            <person name="Babiker E."/>
            <person name="Staton M."/>
        </authorList>
    </citation>
    <scope>NUCLEOTIDE SEQUENCE [LARGE SCALE GENOMIC DNA]</scope>
    <source>
        <strain evidence="2">cv. NJ 8807/NJ 8810</strain>
        <tissue evidence="1">Young leaf</tissue>
    </source>
</reference>
<dbReference type="Proteomes" id="UP000828048">
    <property type="component" value="Chromosome 4"/>
</dbReference>
<name>A0ACB7Z1F1_9ERIC</name>
<comment type="caution">
    <text evidence="1">The sequence shown here is derived from an EMBL/GenBank/DDBJ whole genome shotgun (WGS) entry which is preliminary data.</text>
</comment>
<protein>
    <submittedName>
        <fullName evidence="1">Uncharacterized protein</fullName>
    </submittedName>
</protein>
<evidence type="ECO:0000313" key="1">
    <source>
        <dbReference type="EMBL" id="KAH7859504.1"/>
    </source>
</evidence>
<dbReference type="EMBL" id="CM037154">
    <property type="protein sequence ID" value="KAH7859504.1"/>
    <property type="molecule type" value="Genomic_DNA"/>
</dbReference>
<sequence length="1147" mass="128033">MAVAFEGFSIREYVSKMRTVDVAKCWPFDGESDEAFLPPIRVTKFRWWSDELGVLRLDDEERAMVFGESSESGNVEVLSERTAKGNEVKCHVKMKAKSRAPKKRSIVEIFAVAPQVERVEVEDENEEEEEDDSSRENEFRNSKVLALCDVSSDMKSKEKMKKKKKKLKSKDETINNLKKQKRSSSKNKNKGLNKGTDSCANGLVKAIAKKEKPHKLKLQPRIVFTSKPNSSLCGEGSAKDILDDMSIRKKKPTVKCLATQKKKLVKTSKLIKHQKSVFHVRGILKNHKKGLSGEHSSLCNSQIVDQLNLYSTPQSDRHVRFSDMNDIRGPRGKLSLQCPKLQSASRSNLNALPAASAKDHETERGKNLTITEVNENDEEDVSVGTKNETQDLSSSRRKSFDIQNFLKSPVGHQEHFSEGSVSVNEVAPGYENFGTFRQGNRDASHDSSYDCPPRFLSLLKERYDPVVHTQVCADVLTASNNTSDRLIESHSRDRTAAAACSTEYVKSSSRLSPSYFSMNGNDNGKLPFPPQTTTANNPDHALQYQSFCHFTPKELMHSISSFPDWKQRAAVGEGKRVDQGFFGLPLNSQGELIQLNSSGTVTGSSCLALSNFKQQNNGGVPAKDQLNMFPVWNSMKGNPNFPVTSRIGKNSIQGTEVRCFDPVQELNQSAYHLESDLELVKNIHHGHKQYNQVQNQIGDGKGFQQGNPNDVAMHVTQPTMRLMGKEFTVSTGSQDVQTFEDEKIWMDKQIIAEHRPSNTAVGCSSLERPFLGSGKLKENVPYLSEFHIYQASQNGPQMKPPASMFSHPYHTHGNRVSTLHPYIPSSASPSLYSPAPLFQDSFPIGYDSSKANSRIQTFSSTPQRYMSHMTSKSADLQNRQQLPHAMKSVMDIPFLRPDCGEHVQPSWLQNHSTSLPPWLLNATQPTETPMSSFHSFLDVGGRNHLSTMYGSNFQPYPHNPAFSDSAVKNSLGPPLMPLCREFIPIASVSKIHGERMKFKERVTPRVSVKEPRQGKNIRKRSAAKSSSYSSKPTKIPNLTVEEGSGAEETLAASLAAVELESIRDKPSSTKCGETEIRTTEGQHLHPFLLLQQLVLAGFRNLRRNQHRFTGFRRSFLLLWGCEVQGQCGAFHALGVCICNTCQSPDSC</sequence>
<proteinExistence type="predicted"/>